<dbReference type="EMBL" id="CP059732">
    <property type="protein sequence ID" value="QMW05368.1"/>
    <property type="molecule type" value="Genomic_DNA"/>
</dbReference>
<sequence length="63" mass="7310">MKTPKLIGYINVFLHGIYTEATNPYPTRKEADRYDKTIWPTSEYTRVACIEVFEGQGLKPETK</sequence>
<protein>
    <submittedName>
        <fullName evidence="1">Uncharacterized protein</fullName>
    </submittedName>
</protein>
<dbReference type="AlphaFoldDB" id="A0A7G5H2M6"/>
<proteinExistence type="predicted"/>
<keyword evidence="2" id="KW-1185">Reference proteome</keyword>
<name>A0A7G5H2M6_9BACT</name>
<evidence type="ECO:0000313" key="1">
    <source>
        <dbReference type="EMBL" id="QMW05368.1"/>
    </source>
</evidence>
<dbReference type="RefSeq" id="WP_182462714.1">
    <property type="nucleotide sequence ID" value="NZ_CP059732.1"/>
</dbReference>
<gene>
    <name evidence="1" type="ORF">H3H32_10985</name>
</gene>
<dbReference type="KEGG" id="sfol:H3H32_10985"/>
<organism evidence="1 2">
    <name type="scientific">Spirosoma foliorum</name>
    <dbReference type="NCBI Taxonomy" id="2710596"/>
    <lineage>
        <taxon>Bacteria</taxon>
        <taxon>Pseudomonadati</taxon>
        <taxon>Bacteroidota</taxon>
        <taxon>Cytophagia</taxon>
        <taxon>Cytophagales</taxon>
        <taxon>Cytophagaceae</taxon>
        <taxon>Spirosoma</taxon>
    </lineage>
</organism>
<evidence type="ECO:0000313" key="2">
    <source>
        <dbReference type="Proteomes" id="UP000515369"/>
    </source>
</evidence>
<accession>A0A7G5H2M6</accession>
<dbReference type="Proteomes" id="UP000515369">
    <property type="component" value="Chromosome"/>
</dbReference>
<reference evidence="1 2" key="1">
    <citation type="submission" date="2020-07" db="EMBL/GenBank/DDBJ databases">
        <title>Spirosoma foliorum sp. nov., isolated from the leaves on the Nejang mountain Korea, Republic of.</title>
        <authorList>
            <person name="Ho H."/>
            <person name="Lee Y.-J."/>
            <person name="Nurcahyanto D.-A."/>
            <person name="Kim S.-G."/>
        </authorList>
    </citation>
    <scope>NUCLEOTIDE SEQUENCE [LARGE SCALE GENOMIC DNA]</scope>
    <source>
        <strain evidence="1 2">PL0136</strain>
    </source>
</reference>